<keyword evidence="2" id="KW-1185">Reference proteome</keyword>
<organism evidence="1 2">
    <name type="scientific">Trametes coccinea (strain BRFM310)</name>
    <name type="common">Pycnoporus coccineus</name>
    <dbReference type="NCBI Taxonomy" id="1353009"/>
    <lineage>
        <taxon>Eukaryota</taxon>
        <taxon>Fungi</taxon>
        <taxon>Dikarya</taxon>
        <taxon>Basidiomycota</taxon>
        <taxon>Agaricomycotina</taxon>
        <taxon>Agaricomycetes</taxon>
        <taxon>Polyporales</taxon>
        <taxon>Polyporaceae</taxon>
        <taxon>Trametes</taxon>
    </lineage>
</organism>
<name>A0A1Y2I7Q2_TRAC3</name>
<gene>
    <name evidence="1" type="ORF">PYCCODRAFT_1191269</name>
</gene>
<accession>A0A1Y2I7Q2</accession>
<protein>
    <submittedName>
        <fullName evidence="1">Uncharacterized protein</fullName>
    </submittedName>
</protein>
<dbReference type="AlphaFoldDB" id="A0A1Y2I7Q2"/>
<reference evidence="1 2" key="1">
    <citation type="journal article" date="2015" name="Biotechnol. Biofuels">
        <title>Enhanced degradation of softwood versus hardwood by the white-rot fungus Pycnoporus coccineus.</title>
        <authorList>
            <person name="Couturier M."/>
            <person name="Navarro D."/>
            <person name="Chevret D."/>
            <person name="Henrissat B."/>
            <person name="Piumi F."/>
            <person name="Ruiz-Duenas F.J."/>
            <person name="Martinez A.T."/>
            <person name="Grigoriev I.V."/>
            <person name="Riley R."/>
            <person name="Lipzen A."/>
            <person name="Berrin J.G."/>
            <person name="Master E.R."/>
            <person name="Rosso M.N."/>
        </authorList>
    </citation>
    <scope>NUCLEOTIDE SEQUENCE [LARGE SCALE GENOMIC DNA]</scope>
    <source>
        <strain evidence="1 2">BRFM310</strain>
    </source>
</reference>
<sequence length="188" mass="20739">MLQVITHILASQRLYLCHPHFFRFFSTIAADSQITPVTHRNAYPFGSPLPLYCSDNSVLRAQFLHILWSSIRHAEHFSVTSIMVPSAIRDVPRLPTVVIFKGFDRCCSVSFAISIPSPTPCTMVDTPRAAELSFLIPAGFGGYQASRDTSCGSKCGGRDCARGPVSCAWYGLCSKRTAACWTMQRSRG</sequence>
<evidence type="ECO:0000313" key="1">
    <source>
        <dbReference type="EMBL" id="OSC97155.1"/>
    </source>
</evidence>
<evidence type="ECO:0000313" key="2">
    <source>
        <dbReference type="Proteomes" id="UP000193067"/>
    </source>
</evidence>
<dbReference type="Proteomes" id="UP000193067">
    <property type="component" value="Unassembled WGS sequence"/>
</dbReference>
<proteinExistence type="predicted"/>
<dbReference type="EMBL" id="KZ084156">
    <property type="protein sequence ID" value="OSC97155.1"/>
    <property type="molecule type" value="Genomic_DNA"/>
</dbReference>